<accession>A0A915JZ93</accession>
<evidence type="ECO:0000313" key="3">
    <source>
        <dbReference type="WBParaSite" id="nRc.2.0.1.t30977-RA"/>
    </source>
</evidence>
<sequence length="235" mass="26908">MEMEKMVKIQNIEELILQSMLKGEPAAAVRSDHLFNNSHITTLKFIPGSLHAAEWNAHNVMSSTYFLLWDVELFACLQIFPHPSFVYTVLVLDDATFLSGCYDGTPEKELVGHEAGVNCLYLSPDRKTLFSGDFRGKIMTWIKANDDHNWQFKGKLSINEVSEKSIDTLMLSTDGRRLFVYCRDKIIYVVDTRSYKSTVSQITKSNFDSVWSFALRYAHNKALIDGLYLSIYIHT</sequence>
<feature type="repeat" description="WD" evidence="1">
    <location>
        <begin position="110"/>
        <end position="141"/>
    </location>
</feature>
<dbReference type="GO" id="GO:0036064">
    <property type="term" value="C:ciliary basal body"/>
    <property type="evidence" value="ECO:0007669"/>
    <property type="project" value="TreeGrafter"/>
</dbReference>
<dbReference type="InterPro" id="IPR001680">
    <property type="entry name" value="WD40_rpt"/>
</dbReference>
<dbReference type="InterPro" id="IPR036322">
    <property type="entry name" value="WD40_repeat_dom_sf"/>
</dbReference>
<organism evidence="2 3">
    <name type="scientific">Romanomermis culicivorax</name>
    <name type="common">Nematode worm</name>
    <dbReference type="NCBI Taxonomy" id="13658"/>
    <lineage>
        <taxon>Eukaryota</taxon>
        <taxon>Metazoa</taxon>
        <taxon>Ecdysozoa</taxon>
        <taxon>Nematoda</taxon>
        <taxon>Enoplea</taxon>
        <taxon>Dorylaimia</taxon>
        <taxon>Mermithida</taxon>
        <taxon>Mermithoidea</taxon>
        <taxon>Mermithidae</taxon>
        <taxon>Romanomermis</taxon>
    </lineage>
</organism>
<protein>
    <submittedName>
        <fullName evidence="3">Uncharacterized protein</fullName>
    </submittedName>
</protein>
<dbReference type="PROSITE" id="PS50082">
    <property type="entry name" value="WD_REPEATS_2"/>
    <property type="match status" value="1"/>
</dbReference>
<dbReference type="WBParaSite" id="nRc.2.0.1.t30977-RA">
    <property type="protein sequence ID" value="nRc.2.0.1.t30977-RA"/>
    <property type="gene ID" value="nRc.2.0.1.g30977"/>
</dbReference>
<dbReference type="Proteomes" id="UP000887565">
    <property type="component" value="Unplaced"/>
</dbReference>
<dbReference type="AlphaFoldDB" id="A0A915JZ93"/>
<proteinExistence type="predicted"/>
<dbReference type="Pfam" id="PF00400">
    <property type="entry name" value="WD40"/>
    <property type="match status" value="1"/>
</dbReference>
<dbReference type="Gene3D" id="2.130.10.10">
    <property type="entry name" value="YVTN repeat-like/Quinoprotein amine dehydrogenase"/>
    <property type="match status" value="1"/>
</dbReference>
<dbReference type="PANTHER" id="PTHR44499:SF1">
    <property type="entry name" value="JOUBERIN"/>
    <property type="match status" value="1"/>
</dbReference>
<reference evidence="3" key="1">
    <citation type="submission" date="2022-11" db="UniProtKB">
        <authorList>
            <consortium name="WormBaseParasite"/>
        </authorList>
    </citation>
    <scope>IDENTIFICATION</scope>
</reference>
<dbReference type="SMART" id="SM00320">
    <property type="entry name" value="WD40"/>
    <property type="match status" value="2"/>
</dbReference>
<dbReference type="InterPro" id="IPR015943">
    <property type="entry name" value="WD40/YVTN_repeat-like_dom_sf"/>
</dbReference>
<evidence type="ECO:0000313" key="2">
    <source>
        <dbReference type="Proteomes" id="UP000887565"/>
    </source>
</evidence>
<keyword evidence="1" id="KW-0853">WD repeat</keyword>
<evidence type="ECO:0000256" key="1">
    <source>
        <dbReference type="PROSITE-ProRule" id="PRU00221"/>
    </source>
</evidence>
<dbReference type="InterPro" id="IPR052803">
    <property type="entry name" value="Cilium-Associated_Jouberin"/>
</dbReference>
<keyword evidence="2" id="KW-1185">Reference proteome</keyword>
<dbReference type="PANTHER" id="PTHR44499">
    <property type="entry name" value="JOUBERIN"/>
    <property type="match status" value="1"/>
</dbReference>
<dbReference type="SUPFAM" id="SSF50978">
    <property type="entry name" value="WD40 repeat-like"/>
    <property type="match status" value="1"/>
</dbReference>
<dbReference type="GO" id="GO:0044458">
    <property type="term" value="P:motile cilium assembly"/>
    <property type="evidence" value="ECO:0007669"/>
    <property type="project" value="TreeGrafter"/>
</dbReference>
<name>A0A915JZ93_ROMCU</name>